<dbReference type="InterPro" id="IPR036188">
    <property type="entry name" value="FAD/NAD-bd_sf"/>
</dbReference>
<evidence type="ECO:0000313" key="11">
    <source>
        <dbReference type="EMBL" id="MCM5678108.1"/>
    </source>
</evidence>
<evidence type="ECO:0000256" key="3">
    <source>
        <dbReference type="ARBA" id="ARBA00022630"/>
    </source>
</evidence>
<feature type="domain" description="Pyridine nucleotide-disulphide oxidoreductase dimerisation" evidence="9">
    <location>
        <begin position="341"/>
        <end position="449"/>
    </location>
</feature>
<evidence type="ECO:0000256" key="7">
    <source>
        <dbReference type="ARBA" id="ARBA00023284"/>
    </source>
</evidence>
<dbReference type="PROSITE" id="PS00076">
    <property type="entry name" value="PYRIDINE_REDOX_1"/>
    <property type="match status" value="1"/>
</dbReference>
<dbReference type="PIRSF" id="PIRSF000350">
    <property type="entry name" value="Mercury_reductase_MerA"/>
    <property type="match status" value="1"/>
</dbReference>
<name>A0ABT0YJL5_9BURK</name>
<dbReference type="InterPro" id="IPR001100">
    <property type="entry name" value="Pyr_nuc-diS_OxRdtase"/>
</dbReference>
<evidence type="ECO:0000256" key="1">
    <source>
        <dbReference type="ARBA" id="ARBA00001974"/>
    </source>
</evidence>
<dbReference type="PANTHER" id="PTHR42737:SF2">
    <property type="entry name" value="GLUTATHIONE REDUCTASE"/>
    <property type="match status" value="1"/>
</dbReference>
<dbReference type="Gene3D" id="3.50.50.60">
    <property type="entry name" value="FAD/NAD(P)-binding domain"/>
    <property type="match status" value="2"/>
</dbReference>
<reference evidence="11" key="1">
    <citation type="submission" date="2022-05" db="EMBL/GenBank/DDBJ databases">
        <title>Schlegelella sp. nov., isolated from mangrove soil.</title>
        <authorList>
            <person name="Liu Y."/>
            <person name="Ge X."/>
            <person name="Liu W."/>
        </authorList>
    </citation>
    <scope>NUCLEOTIDE SEQUENCE</scope>
    <source>
        <strain evidence="11">S2-27</strain>
    </source>
</reference>
<sequence length="461" mass="49473">MPTSAAFDLVVIGGGSGGVRAARLAAQRGARVVLVEGQRLGGTCVNVGCIPKKLYSYASHYAQAFEEARGYGWQVDQPMFDWGRLRRQRAVEIERLNGVYERLLQDAGVQVRRGWAQLVDAHTVRIGTHDVYAERILVATGGAPRRPPFEGAELALSSDQLFDVEPFPRRLAIVGGGYIGCEFASIFHGLGAQVTLLQRGDRLLPGFDDEMARFVASELGKKGIALRFGASVQRVSRHAAGLEIHVGDGDPLQADAVLLATGRAPRTEGLGLEAAGVQMTDQGAIEVDAHFRTSVPSVFAIGDVVDHRALTPVALLQAGALVDRLYGCGNEAPREMRYDDVPTAVFCDPPAASVGLTEAQARERHGKLRIYRSEFRPLRHTLTGSDERAFMKLVVDDATDVVLGVHLVAPEAAEVIQGFAVALKAGATKALFDNTVAVHPTVAEELVLMRERHCSGGSSVA</sequence>
<keyword evidence="4 8" id="KW-0274">FAD</keyword>
<dbReference type="NCBIfam" id="NF004776">
    <property type="entry name" value="PRK06116.1"/>
    <property type="match status" value="1"/>
</dbReference>
<evidence type="ECO:0000256" key="2">
    <source>
        <dbReference type="ARBA" id="ARBA00007532"/>
    </source>
</evidence>
<keyword evidence="5 8" id="KW-0560">Oxidoreductase</keyword>
<evidence type="ECO:0000256" key="5">
    <source>
        <dbReference type="ARBA" id="ARBA00023002"/>
    </source>
</evidence>
<dbReference type="InterPro" id="IPR012999">
    <property type="entry name" value="Pyr_OxRdtase_I_AS"/>
</dbReference>
<dbReference type="Gene3D" id="3.30.390.30">
    <property type="match status" value="1"/>
</dbReference>
<evidence type="ECO:0000256" key="4">
    <source>
        <dbReference type="ARBA" id="ARBA00022827"/>
    </source>
</evidence>
<evidence type="ECO:0000256" key="6">
    <source>
        <dbReference type="ARBA" id="ARBA00023157"/>
    </source>
</evidence>
<dbReference type="InterPro" id="IPR046952">
    <property type="entry name" value="GSHR/TRXR-like"/>
</dbReference>
<dbReference type="Pfam" id="PF07992">
    <property type="entry name" value="Pyr_redox_2"/>
    <property type="match status" value="1"/>
</dbReference>
<dbReference type="EC" id="1.8.1.7" evidence="11"/>
<evidence type="ECO:0000256" key="8">
    <source>
        <dbReference type="RuleBase" id="RU003691"/>
    </source>
</evidence>
<dbReference type="SUPFAM" id="SSF55424">
    <property type="entry name" value="FAD/NAD-linked reductases, dimerisation (C-terminal) domain"/>
    <property type="match status" value="1"/>
</dbReference>
<dbReference type="SUPFAM" id="SSF51905">
    <property type="entry name" value="FAD/NAD(P)-binding domain"/>
    <property type="match status" value="1"/>
</dbReference>
<keyword evidence="7 8" id="KW-0676">Redox-active center</keyword>
<evidence type="ECO:0000259" key="10">
    <source>
        <dbReference type="Pfam" id="PF07992"/>
    </source>
</evidence>
<dbReference type="InterPro" id="IPR016156">
    <property type="entry name" value="FAD/NAD-linked_Rdtase_dimer_sf"/>
</dbReference>
<dbReference type="EMBL" id="JAMKFE010000001">
    <property type="protein sequence ID" value="MCM5678108.1"/>
    <property type="molecule type" value="Genomic_DNA"/>
</dbReference>
<accession>A0ABT0YJL5</accession>
<dbReference type="PRINTS" id="PR00411">
    <property type="entry name" value="PNDRDTASEI"/>
</dbReference>
<keyword evidence="12" id="KW-1185">Reference proteome</keyword>
<evidence type="ECO:0000313" key="12">
    <source>
        <dbReference type="Proteomes" id="UP001165541"/>
    </source>
</evidence>
<dbReference type="Pfam" id="PF02852">
    <property type="entry name" value="Pyr_redox_dim"/>
    <property type="match status" value="1"/>
</dbReference>
<dbReference type="InterPro" id="IPR004099">
    <property type="entry name" value="Pyr_nucl-diS_OxRdtase_dimer"/>
</dbReference>
<proteinExistence type="inferred from homology"/>
<dbReference type="InterPro" id="IPR023753">
    <property type="entry name" value="FAD/NAD-binding_dom"/>
</dbReference>
<feature type="domain" description="FAD/NAD(P)-binding" evidence="10">
    <location>
        <begin position="7"/>
        <end position="318"/>
    </location>
</feature>
<dbReference type="RefSeq" id="WP_251776228.1">
    <property type="nucleotide sequence ID" value="NZ_JAMKFE010000001.1"/>
</dbReference>
<evidence type="ECO:0000259" key="9">
    <source>
        <dbReference type="Pfam" id="PF02852"/>
    </source>
</evidence>
<keyword evidence="3 8" id="KW-0285">Flavoprotein</keyword>
<comment type="cofactor">
    <cofactor evidence="1">
        <name>FAD</name>
        <dbReference type="ChEBI" id="CHEBI:57692"/>
    </cofactor>
</comment>
<dbReference type="PANTHER" id="PTHR42737">
    <property type="entry name" value="GLUTATHIONE REDUCTASE"/>
    <property type="match status" value="1"/>
</dbReference>
<dbReference type="PRINTS" id="PR00368">
    <property type="entry name" value="FADPNR"/>
</dbReference>
<comment type="caution">
    <text evidence="11">The sequence shown here is derived from an EMBL/GenBank/DDBJ whole genome shotgun (WGS) entry which is preliminary data.</text>
</comment>
<organism evidence="11 12">
    <name type="scientific">Caldimonas mangrovi</name>
    <dbReference type="NCBI Taxonomy" id="2944811"/>
    <lineage>
        <taxon>Bacteria</taxon>
        <taxon>Pseudomonadati</taxon>
        <taxon>Pseudomonadota</taxon>
        <taxon>Betaproteobacteria</taxon>
        <taxon>Burkholderiales</taxon>
        <taxon>Sphaerotilaceae</taxon>
        <taxon>Caldimonas</taxon>
    </lineage>
</organism>
<gene>
    <name evidence="11" type="primary">gorA</name>
    <name evidence="11" type="ORF">M8A51_01005</name>
</gene>
<protein>
    <submittedName>
        <fullName evidence="11">Glutathione-disulfide reductase</fullName>
        <ecNumber evidence="11">1.8.1.7</ecNumber>
    </submittedName>
</protein>
<dbReference type="GO" id="GO:0004362">
    <property type="term" value="F:glutathione-disulfide reductase (NADPH) activity"/>
    <property type="evidence" value="ECO:0007669"/>
    <property type="project" value="UniProtKB-EC"/>
</dbReference>
<comment type="similarity">
    <text evidence="2 8">Belongs to the class-I pyridine nucleotide-disulfide oxidoreductase family.</text>
</comment>
<keyword evidence="6" id="KW-1015">Disulfide bond</keyword>
<dbReference type="Proteomes" id="UP001165541">
    <property type="component" value="Unassembled WGS sequence"/>
</dbReference>